<name>A0A9W8CGP4_9POAL</name>
<keyword evidence="3" id="KW-1185">Reference proteome</keyword>
<feature type="region of interest" description="Disordered" evidence="1">
    <location>
        <begin position="107"/>
        <end position="139"/>
    </location>
</feature>
<sequence length="139" mass="15085">MVDYYRDASQRKMGPVVLNSCNARNMILTGPIELHSCNIKNLSVTGPIVLNSCNIGNLTVTGPIMLNRCNIGNLSVTGQIVHTNGCNIGNVTVRAVTKTPVAAQQAYDEFKSRREKKRPAGPAQDWSARYSPASSRRGP</sequence>
<comment type="caution">
    <text evidence="2">The sequence shown here is derived from an EMBL/GenBank/DDBJ whole genome shotgun (WGS) entry which is preliminary data.</text>
</comment>
<accession>A0A9W8CGP4</accession>
<evidence type="ECO:0000256" key="1">
    <source>
        <dbReference type="SAM" id="MobiDB-lite"/>
    </source>
</evidence>
<organism evidence="2 3">
    <name type="scientific">Paspalum vaginatum</name>
    <name type="common">seashore paspalum</name>
    <dbReference type="NCBI Taxonomy" id="158149"/>
    <lineage>
        <taxon>Eukaryota</taxon>
        <taxon>Viridiplantae</taxon>
        <taxon>Streptophyta</taxon>
        <taxon>Embryophyta</taxon>
        <taxon>Tracheophyta</taxon>
        <taxon>Spermatophyta</taxon>
        <taxon>Magnoliopsida</taxon>
        <taxon>Liliopsida</taxon>
        <taxon>Poales</taxon>
        <taxon>Poaceae</taxon>
        <taxon>PACMAD clade</taxon>
        <taxon>Panicoideae</taxon>
        <taxon>Andropogonodae</taxon>
        <taxon>Paspaleae</taxon>
        <taxon>Paspalinae</taxon>
        <taxon>Paspalum</taxon>
    </lineage>
</organism>
<reference evidence="2 3" key="1">
    <citation type="submission" date="2022-10" db="EMBL/GenBank/DDBJ databases">
        <title>WGS assembly of Paspalum vaginatum 540-79.</title>
        <authorList>
            <person name="Sun G."/>
            <person name="Wase N."/>
            <person name="Shu S."/>
            <person name="Jenkins J."/>
            <person name="Zhou B."/>
            <person name="Torres-Rodriguez J."/>
            <person name="Chen C."/>
            <person name="Sandor L."/>
            <person name="Plott C."/>
            <person name="Yoshinga Y."/>
            <person name="Daum C."/>
            <person name="Qi P."/>
            <person name="Barry K."/>
            <person name="Lipzen A."/>
            <person name="Berry L."/>
            <person name="Pedersen C."/>
            <person name="Gottilla T."/>
            <person name="Foltz A."/>
            <person name="Yu H."/>
            <person name="O'Malley R."/>
            <person name="Zhang C."/>
            <person name="Devos K."/>
            <person name="Sigmon B."/>
            <person name="Yu B."/>
            <person name="Obata T."/>
            <person name="Schmutz J."/>
            <person name="Schnable J."/>
        </authorList>
    </citation>
    <scope>NUCLEOTIDE SEQUENCE [LARGE SCALE GENOMIC DNA]</scope>
    <source>
        <strain evidence="3">cv. 540-79</strain>
    </source>
</reference>
<protein>
    <submittedName>
        <fullName evidence="2">Uncharacterized protein</fullName>
    </submittedName>
</protein>
<dbReference type="Proteomes" id="UP001164776">
    <property type="component" value="Unassembled WGS sequence"/>
</dbReference>
<proteinExistence type="predicted"/>
<gene>
    <name evidence="2" type="ORF">BS78_K262000</name>
</gene>
<dbReference type="AlphaFoldDB" id="A0A9W8CGP4"/>
<evidence type="ECO:0000313" key="3">
    <source>
        <dbReference type="Proteomes" id="UP001164776"/>
    </source>
</evidence>
<dbReference type="EMBL" id="MU629454">
    <property type="protein sequence ID" value="KAJ1256961.1"/>
    <property type="molecule type" value="Genomic_DNA"/>
</dbReference>
<evidence type="ECO:0000313" key="2">
    <source>
        <dbReference type="EMBL" id="KAJ1256961.1"/>
    </source>
</evidence>